<feature type="chain" id="PRO_5037148642" description="Tfp pilus assembly protein FimV" evidence="2">
    <location>
        <begin position="22"/>
        <end position="672"/>
    </location>
</feature>
<keyword evidence="2" id="KW-0732">Signal</keyword>
<evidence type="ECO:0000313" key="3">
    <source>
        <dbReference type="EMBL" id="GGB04249.1"/>
    </source>
</evidence>
<gene>
    <name evidence="3" type="ORF">GCM10011496_26520</name>
</gene>
<feature type="signal peptide" evidence="2">
    <location>
        <begin position="1"/>
        <end position="21"/>
    </location>
</feature>
<dbReference type="AlphaFoldDB" id="A0A916WII2"/>
<name>A0A916WII2_9BURK</name>
<proteinExistence type="predicted"/>
<sequence length="672" mass="72282">MKIRLFILASVLFGAVSGSMAVSLGRSSGAVLLGRPLDTTVQVEPGPADAGASSCVEADVFYADERIAASRVQVSLEKAASAQDARIRIRVARPVDEPMVTLYVRAGCIQRTEKRYVLLADLVTEQASASRAPDPAARPAAEARSLADTSSGAAASRRPSAPVRPQAAASGNLDRSVEQVPRARRSVPPQAPARASPRLRLEPIDLSVETFPQLRASTEMLSLPATNPEQRTQAAALWKALSTEPEDVLEAAAKVAAIESAVRALQVETRKNQAALTEFSAALQTARQERYANGLVYGLLAALALALAGLVYAWQRWRNPSAAVNKPWWRRRTPVDTGWHSELGPLPSGYNLHDGLDLSLPAASGDKPVQVSADTGARSVDPPRVAPSRAMPLSRRDQTDFGLSMPHTPRAAKAEELFDVQHQAEFFVSIGKEDQAISVLLDHMGDDVQVSALIYLDLFHLYHKAKRKEDYEELAESFNRMFNARIPAFDAYTSTGRGLESYTSTLAQIRTAWPRPAVVSFMESLIFLRPGEQREPFDPEAFRELLILYGIAREIVEAQIPLSDNLLDFDLPVAAGDAAPTAGLPLTAVDALPVIEDPVVVPSESRAGLDIDLNRLGDKGRPTTAGSPLTAPVAEQSSELPPLAGGNLIDFEALTPGSPPAAIIKGDAAFRY</sequence>
<feature type="region of interest" description="Disordered" evidence="1">
    <location>
        <begin position="366"/>
        <end position="390"/>
    </location>
</feature>
<organism evidence="3 4">
    <name type="scientific">Polaromonas eurypsychrophila</name>
    <dbReference type="NCBI Taxonomy" id="1614635"/>
    <lineage>
        <taxon>Bacteria</taxon>
        <taxon>Pseudomonadati</taxon>
        <taxon>Pseudomonadota</taxon>
        <taxon>Betaproteobacteria</taxon>
        <taxon>Burkholderiales</taxon>
        <taxon>Comamonadaceae</taxon>
        <taxon>Polaromonas</taxon>
    </lineage>
</organism>
<evidence type="ECO:0000256" key="2">
    <source>
        <dbReference type="SAM" id="SignalP"/>
    </source>
</evidence>
<keyword evidence="4" id="KW-1185">Reference proteome</keyword>
<protein>
    <recommendedName>
        <fullName evidence="5">Tfp pilus assembly protein FimV</fullName>
    </recommendedName>
</protein>
<accession>A0A916WII2</accession>
<reference evidence="3" key="1">
    <citation type="journal article" date="2014" name="Int. J. Syst. Evol. Microbiol.">
        <title>Complete genome sequence of Corynebacterium casei LMG S-19264T (=DSM 44701T), isolated from a smear-ripened cheese.</title>
        <authorList>
            <consortium name="US DOE Joint Genome Institute (JGI-PGF)"/>
            <person name="Walter F."/>
            <person name="Albersmeier A."/>
            <person name="Kalinowski J."/>
            <person name="Ruckert C."/>
        </authorList>
    </citation>
    <scope>NUCLEOTIDE SEQUENCE</scope>
    <source>
        <strain evidence="3">CGMCC 1.15322</strain>
    </source>
</reference>
<dbReference type="RefSeq" id="WP_188708988.1">
    <property type="nucleotide sequence ID" value="NZ_BMIG01000009.1"/>
</dbReference>
<reference evidence="3" key="2">
    <citation type="submission" date="2020-09" db="EMBL/GenBank/DDBJ databases">
        <authorList>
            <person name="Sun Q."/>
            <person name="Zhou Y."/>
        </authorList>
    </citation>
    <scope>NUCLEOTIDE SEQUENCE</scope>
    <source>
        <strain evidence="3">CGMCC 1.15322</strain>
    </source>
</reference>
<evidence type="ECO:0000313" key="4">
    <source>
        <dbReference type="Proteomes" id="UP000620596"/>
    </source>
</evidence>
<evidence type="ECO:0008006" key="5">
    <source>
        <dbReference type="Google" id="ProtNLM"/>
    </source>
</evidence>
<comment type="caution">
    <text evidence="3">The sequence shown here is derived from an EMBL/GenBank/DDBJ whole genome shotgun (WGS) entry which is preliminary data.</text>
</comment>
<feature type="region of interest" description="Disordered" evidence="1">
    <location>
        <begin position="128"/>
        <end position="199"/>
    </location>
</feature>
<dbReference type="EMBL" id="BMIG01000009">
    <property type="protein sequence ID" value="GGB04249.1"/>
    <property type="molecule type" value="Genomic_DNA"/>
</dbReference>
<feature type="region of interest" description="Disordered" evidence="1">
    <location>
        <begin position="613"/>
        <end position="638"/>
    </location>
</feature>
<evidence type="ECO:0000256" key="1">
    <source>
        <dbReference type="SAM" id="MobiDB-lite"/>
    </source>
</evidence>
<dbReference type="Proteomes" id="UP000620596">
    <property type="component" value="Unassembled WGS sequence"/>
</dbReference>
<feature type="compositionally biased region" description="Low complexity" evidence="1">
    <location>
        <begin position="128"/>
        <end position="170"/>
    </location>
</feature>